<keyword evidence="5" id="KW-0472">Membrane</keyword>
<reference evidence="7 8" key="2">
    <citation type="submission" date="2021-12" db="EMBL/GenBank/DDBJ databases">
        <title>Antimicrobial susceptibility of Lactobacillus delbrueckii subsp. lactis obtained from milk products and other habitats.</title>
        <authorList>
            <person name="Shani N."/>
        </authorList>
    </citation>
    <scope>NUCLEOTIDE SEQUENCE [LARGE SCALE GENOMIC DNA]</scope>
    <source>
        <strain evidence="7 8">FAM 21755</strain>
    </source>
</reference>
<evidence type="ECO:0000256" key="2">
    <source>
        <dbReference type="ARBA" id="ARBA00006694"/>
    </source>
</evidence>
<name>A0A061CP32_LACDL</name>
<evidence type="ECO:0000256" key="3">
    <source>
        <dbReference type="ARBA" id="ARBA00022692"/>
    </source>
</evidence>
<accession>A0A061CP32</accession>
<evidence type="ECO:0000313" key="7">
    <source>
        <dbReference type="EMBL" id="MCD5563096.1"/>
    </source>
</evidence>
<dbReference type="Proteomes" id="UP001200334">
    <property type="component" value="Unassembled WGS sequence"/>
</dbReference>
<dbReference type="InterPro" id="IPR005359">
    <property type="entry name" value="UPF0154"/>
</dbReference>
<comment type="similarity">
    <text evidence="2">Belongs to the UPF0154 family.</text>
</comment>
<reference evidence="6" key="1">
    <citation type="submission" date="2018-07" db="EMBL/GenBank/DDBJ databases">
        <authorList>
            <person name="Somerville V."/>
        </authorList>
    </citation>
    <scope>NUCLEOTIDE SEQUENCE</scope>
    <source>
        <strain evidence="6">NWC_2_2</strain>
    </source>
</reference>
<keyword evidence="3" id="KW-0812">Transmembrane</keyword>
<sequence>MNLGLAIFLIILAALLGAVAGFYGARTYMKNYFKKNPPITREMVETMMSQMGQKPSAKKVNQVMNMIKHQAAKN</sequence>
<dbReference type="GO" id="GO:0016020">
    <property type="term" value="C:membrane"/>
    <property type="evidence" value="ECO:0007669"/>
    <property type="project" value="UniProtKB-SubCell"/>
</dbReference>
<evidence type="ECO:0000313" key="6">
    <source>
        <dbReference type="EMBL" id="AZA15894.1"/>
    </source>
</evidence>
<evidence type="ECO:0000256" key="1">
    <source>
        <dbReference type="ARBA" id="ARBA00004167"/>
    </source>
</evidence>
<dbReference type="EMBL" id="CP031023">
    <property type="protein sequence ID" value="AZA15894.1"/>
    <property type="molecule type" value="Genomic_DNA"/>
</dbReference>
<dbReference type="EMBL" id="JAJNUY010000007">
    <property type="protein sequence ID" value="MCD5563096.1"/>
    <property type="molecule type" value="Genomic_DNA"/>
</dbReference>
<dbReference type="AlphaFoldDB" id="A0A061CP32"/>
<gene>
    <name evidence="6" type="ORF">DQL93_04530</name>
    <name evidence="7" type="ORF">LOB85_02850</name>
</gene>
<proteinExistence type="inferred from homology"/>
<dbReference type="GeneID" id="69669184"/>
<evidence type="ECO:0000256" key="4">
    <source>
        <dbReference type="ARBA" id="ARBA00022989"/>
    </source>
</evidence>
<comment type="subcellular location">
    <subcellularLocation>
        <location evidence="1">Membrane</location>
        <topology evidence="1">Single-pass membrane protein</topology>
    </subcellularLocation>
</comment>
<keyword evidence="4" id="KW-1133">Transmembrane helix</keyword>
<protein>
    <submittedName>
        <fullName evidence="6">YneF family protein</fullName>
    </submittedName>
</protein>
<evidence type="ECO:0000313" key="8">
    <source>
        <dbReference type="Proteomes" id="UP001200334"/>
    </source>
</evidence>
<organism evidence="6">
    <name type="scientific">Lactobacillus delbrueckii subsp. lactis</name>
    <dbReference type="NCBI Taxonomy" id="29397"/>
    <lineage>
        <taxon>Bacteria</taxon>
        <taxon>Bacillati</taxon>
        <taxon>Bacillota</taxon>
        <taxon>Bacilli</taxon>
        <taxon>Lactobacillales</taxon>
        <taxon>Lactobacillaceae</taxon>
        <taxon>Lactobacillus</taxon>
    </lineage>
</organism>
<evidence type="ECO:0000256" key="5">
    <source>
        <dbReference type="ARBA" id="ARBA00023136"/>
    </source>
</evidence>
<dbReference type="RefSeq" id="WP_002876770.1">
    <property type="nucleotide sequence ID" value="NZ_BJLK01000003.1"/>
</dbReference>
<dbReference type="OrthoDB" id="1769076at2"/>
<dbReference type="Pfam" id="PF03672">
    <property type="entry name" value="UPF0154"/>
    <property type="match status" value="1"/>
</dbReference>